<feature type="non-terminal residue" evidence="2">
    <location>
        <position position="1"/>
    </location>
</feature>
<gene>
    <name evidence="2" type="primary">tnp3</name>
    <name evidence="2" type="ORF">HMPREF0061_0645</name>
</gene>
<dbReference type="PANTHER" id="PTHR33498:SF1">
    <property type="entry name" value="TRANSPOSASE FOR INSERTION SEQUENCE ELEMENT IS1557"/>
    <property type="match status" value="1"/>
</dbReference>
<feature type="domain" description="Transposase IS204/IS1001/IS1096/IS1165 DDE" evidence="1">
    <location>
        <begin position="9"/>
        <end position="244"/>
    </location>
</feature>
<dbReference type="RefSeq" id="WP_003142031.1">
    <property type="nucleotide sequence ID" value="NZ_ADNT01000052.1"/>
</dbReference>
<dbReference type="Proteomes" id="UP000003764">
    <property type="component" value="Unassembled WGS sequence"/>
</dbReference>
<dbReference type="EMBL" id="ADNT01000052">
    <property type="protein sequence ID" value="EFG49972.1"/>
    <property type="molecule type" value="Genomic_DNA"/>
</dbReference>
<dbReference type="Pfam" id="PF01610">
    <property type="entry name" value="DDE_Tnp_ISL3"/>
    <property type="match status" value="1"/>
</dbReference>
<sequence length="267" mass="31003">SRVANAMSAVLVDTHNRRLIDIIVDRKQASLIDYFSSFTWTARSSVKTVSIDLYTPYLEVIRTSFPNAKIVIDRFHIVKLLNETINSNRIKVMNTIKTSRLSDYKKLKKQWKLLLKNAEDLNFTDTHYIRQFGEAISEQRIVDYLLSISHELLVTYTLMNELKYAISTHDINIFNEILQGAKHRTLPSRTRRTIRTLVKFLPYIHNALKYTVSNGPTEGINNKIKLIKRTGFGYSNFHHLCARILVQFKLNYKPSNPEPYTFDGMAS</sequence>
<comment type="caution">
    <text evidence="2">The sequence shown here is derived from an EMBL/GenBank/DDBJ whole genome shotgun (WGS) entry which is preliminary data.</text>
</comment>
<evidence type="ECO:0000313" key="2">
    <source>
        <dbReference type="EMBL" id="EFG49972.1"/>
    </source>
</evidence>
<dbReference type="PANTHER" id="PTHR33498">
    <property type="entry name" value="TRANSPOSASE FOR INSERTION SEQUENCE ELEMENT IS1557"/>
    <property type="match status" value="1"/>
</dbReference>
<protein>
    <submittedName>
        <fullName evidence="2">Transposase</fullName>
    </submittedName>
</protein>
<accession>A0ABN0A9M8</accession>
<dbReference type="InterPro" id="IPR047951">
    <property type="entry name" value="Transpos_ISL3"/>
</dbReference>
<dbReference type="InterPro" id="IPR002560">
    <property type="entry name" value="Transposase_DDE"/>
</dbReference>
<keyword evidence="3" id="KW-1185">Reference proteome</keyword>
<dbReference type="NCBIfam" id="NF033550">
    <property type="entry name" value="transpos_ISL3"/>
    <property type="match status" value="1"/>
</dbReference>
<name>A0ABN0A9M8_AERVM</name>
<organism evidence="2 3">
    <name type="scientific">Aerococcus viridans (strain ATCC 11563 / DSM 20340 / CCUG 4311 / JCM 20461 / NBRC 12219 / NCTC 8251 / M1)</name>
    <dbReference type="NCBI Taxonomy" id="655812"/>
    <lineage>
        <taxon>Bacteria</taxon>
        <taxon>Bacillati</taxon>
        <taxon>Bacillota</taxon>
        <taxon>Bacilli</taxon>
        <taxon>Lactobacillales</taxon>
        <taxon>Aerococcaceae</taxon>
        <taxon>Aerococcus</taxon>
    </lineage>
</organism>
<reference evidence="2 3" key="1">
    <citation type="submission" date="2010-04" db="EMBL/GenBank/DDBJ databases">
        <authorList>
            <person name="Muzny D."/>
            <person name="Qin X."/>
            <person name="Deng J."/>
            <person name="Jiang H."/>
            <person name="Liu Y."/>
            <person name="Qu J."/>
            <person name="Song X.-Z."/>
            <person name="Zhang L."/>
            <person name="Thornton R."/>
            <person name="Coyle M."/>
            <person name="Francisco L."/>
            <person name="Jackson L."/>
            <person name="Javaid M."/>
            <person name="Korchina V."/>
            <person name="Kovar C."/>
            <person name="Mata R."/>
            <person name="Mathew T."/>
            <person name="Ngo R."/>
            <person name="Nguyen L."/>
            <person name="Nguyen N."/>
            <person name="Okwuonu G."/>
            <person name="Ongeri F."/>
            <person name="Pham C."/>
            <person name="Simmons D."/>
            <person name="Wilczek-Boney K."/>
            <person name="Hale W."/>
            <person name="Jakkamsetti A."/>
            <person name="Pham P."/>
            <person name="Ruth R."/>
            <person name="San Lucas F."/>
            <person name="Warren J."/>
            <person name="Zhang J."/>
            <person name="Zhao Z."/>
            <person name="Zhou C."/>
            <person name="Zhu D."/>
            <person name="Lee S."/>
            <person name="Bess C."/>
            <person name="Blankenburg K."/>
            <person name="Forbes L."/>
            <person name="Fu Q."/>
            <person name="Gubbala S."/>
            <person name="Hirani K."/>
            <person name="Jayaseelan J.C."/>
            <person name="Lara F."/>
            <person name="Munidasa M."/>
            <person name="Palculict T."/>
            <person name="Patil S."/>
            <person name="Pu L.-L."/>
            <person name="Saada N."/>
            <person name="Tang L."/>
            <person name="Weissenberger G."/>
            <person name="Zhu Y."/>
            <person name="Hemphill L."/>
            <person name="Shang Y."/>
            <person name="Youmans B."/>
            <person name="Ayvaz T."/>
            <person name="Ross M."/>
            <person name="Santibanez J."/>
            <person name="Aqrawi P."/>
            <person name="Gross S."/>
            <person name="Joshi V."/>
            <person name="Fowler G."/>
            <person name="Nazareth L."/>
            <person name="Reid J."/>
            <person name="Worley K."/>
            <person name="Petrosino J."/>
            <person name="Highlander S."/>
            <person name="Gibbs R."/>
            <person name="Gibbs R."/>
        </authorList>
    </citation>
    <scope>NUCLEOTIDE SEQUENCE [LARGE SCALE GENOMIC DNA]</scope>
    <source>
        <strain evidence="2 3">ATCC 11563</strain>
    </source>
</reference>
<evidence type="ECO:0000259" key="1">
    <source>
        <dbReference type="Pfam" id="PF01610"/>
    </source>
</evidence>
<proteinExistence type="predicted"/>
<evidence type="ECO:0000313" key="3">
    <source>
        <dbReference type="Proteomes" id="UP000003764"/>
    </source>
</evidence>